<dbReference type="Proteomes" id="UP001595955">
    <property type="component" value="Unassembled WGS sequence"/>
</dbReference>
<dbReference type="InterPro" id="IPR001347">
    <property type="entry name" value="SIS_dom"/>
</dbReference>
<feature type="domain" description="SIS" evidence="1">
    <location>
        <begin position="39"/>
        <end position="213"/>
    </location>
</feature>
<evidence type="ECO:0000259" key="1">
    <source>
        <dbReference type="PROSITE" id="PS51464"/>
    </source>
</evidence>
<gene>
    <name evidence="2" type="ORF">ACFO3F_07230</name>
</gene>
<dbReference type="Pfam" id="PF13580">
    <property type="entry name" value="SIS_2"/>
    <property type="match status" value="1"/>
</dbReference>
<keyword evidence="3" id="KW-1185">Reference proteome</keyword>
<organism evidence="2 3">
    <name type="scientific">Georgenia faecalis</name>
    <dbReference type="NCBI Taxonomy" id="2483799"/>
    <lineage>
        <taxon>Bacteria</taxon>
        <taxon>Bacillati</taxon>
        <taxon>Actinomycetota</taxon>
        <taxon>Actinomycetes</taxon>
        <taxon>Micrococcales</taxon>
        <taxon>Bogoriellaceae</taxon>
        <taxon>Georgenia</taxon>
    </lineage>
</organism>
<dbReference type="GO" id="GO:0016853">
    <property type="term" value="F:isomerase activity"/>
    <property type="evidence" value="ECO:0007669"/>
    <property type="project" value="UniProtKB-KW"/>
</dbReference>
<dbReference type="RefSeq" id="WP_206515531.1">
    <property type="nucleotide sequence ID" value="NZ_CP033325.1"/>
</dbReference>
<dbReference type="SUPFAM" id="SSF53697">
    <property type="entry name" value="SIS domain"/>
    <property type="match status" value="1"/>
</dbReference>
<dbReference type="PROSITE" id="PS51464">
    <property type="entry name" value="SIS"/>
    <property type="match status" value="1"/>
</dbReference>
<dbReference type="Gene3D" id="3.40.50.10490">
    <property type="entry name" value="Glucose-6-phosphate isomerase like protein, domain 1"/>
    <property type="match status" value="1"/>
</dbReference>
<proteinExistence type="predicted"/>
<sequence length="242" mass="25863">MAVNDVEPVLQRFGRSLTDHVDDILRANAVRLTEAAALITSTWRADGLLYAAGSGHSLAAVLETFYRAGGLPFVRPLWARELLPLHGSERSTQAERQPGVGERLVLDAGVGEADTVVVFSTSGVNHVPLEIAVTARESGARVIAVTSVEASDAAPLRAGRRLHQVADLVLDTRVPPGDATWPPDAPRTAPLSSFANVVLWDAILVLVAQAEPAIPFWRSANTTGPSNAQLTQRYKSSVPELR</sequence>
<evidence type="ECO:0000313" key="3">
    <source>
        <dbReference type="Proteomes" id="UP001595955"/>
    </source>
</evidence>
<dbReference type="EMBL" id="JBHSGF010000004">
    <property type="protein sequence ID" value="MFC4555036.1"/>
    <property type="molecule type" value="Genomic_DNA"/>
</dbReference>
<dbReference type="NCBIfam" id="NF002805">
    <property type="entry name" value="PRK02947.1"/>
    <property type="match status" value="1"/>
</dbReference>
<name>A0ABV9D9H9_9MICO</name>
<protein>
    <submittedName>
        <fullName evidence="2">Sugar isomerase domain-containing protein</fullName>
    </submittedName>
</protein>
<keyword evidence="2" id="KW-0413">Isomerase</keyword>
<evidence type="ECO:0000313" key="2">
    <source>
        <dbReference type="EMBL" id="MFC4555036.1"/>
    </source>
</evidence>
<comment type="caution">
    <text evidence="2">The sequence shown here is derived from an EMBL/GenBank/DDBJ whole genome shotgun (WGS) entry which is preliminary data.</text>
</comment>
<accession>A0ABV9D9H9</accession>
<dbReference type="InterPro" id="IPR046348">
    <property type="entry name" value="SIS_dom_sf"/>
</dbReference>
<reference evidence="3" key="1">
    <citation type="journal article" date="2019" name="Int. J. Syst. Evol. Microbiol.">
        <title>The Global Catalogue of Microorganisms (GCM) 10K type strain sequencing project: providing services to taxonomists for standard genome sequencing and annotation.</title>
        <authorList>
            <consortium name="The Broad Institute Genomics Platform"/>
            <consortium name="The Broad Institute Genome Sequencing Center for Infectious Disease"/>
            <person name="Wu L."/>
            <person name="Ma J."/>
        </authorList>
    </citation>
    <scope>NUCLEOTIDE SEQUENCE [LARGE SCALE GENOMIC DNA]</scope>
    <source>
        <strain evidence="3">JCM 3369</strain>
    </source>
</reference>